<evidence type="ECO:0000313" key="4">
    <source>
        <dbReference type="Proteomes" id="UP001201463"/>
    </source>
</evidence>
<dbReference type="Pfam" id="PF13229">
    <property type="entry name" value="Beta_helix"/>
    <property type="match status" value="1"/>
</dbReference>
<dbReference type="SMART" id="SM00710">
    <property type="entry name" value="PbH1"/>
    <property type="match status" value="7"/>
</dbReference>
<evidence type="ECO:0000313" key="3">
    <source>
        <dbReference type="EMBL" id="MCE4538320.1"/>
    </source>
</evidence>
<dbReference type="Pfam" id="PF16841">
    <property type="entry name" value="CBM60"/>
    <property type="match status" value="1"/>
</dbReference>
<dbReference type="InterPro" id="IPR011050">
    <property type="entry name" value="Pectin_lyase_fold/virulence"/>
</dbReference>
<dbReference type="SUPFAM" id="SSF51126">
    <property type="entry name" value="Pectin lyase-like"/>
    <property type="match status" value="1"/>
</dbReference>
<protein>
    <submittedName>
        <fullName evidence="3">Right-handed parallel beta-helix repeat-containing protein</fullName>
    </submittedName>
</protein>
<dbReference type="Gene3D" id="2.160.20.10">
    <property type="entry name" value="Single-stranded right-handed beta-helix, Pectin lyase-like"/>
    <property type="match status" value="3"/>
</dbReference>
<dbReference type="PANTHER" id="PTHR36453">
    <property type="entry name" value="SECRETED PROTEIN-RELATED"/>
    <property type="match status" value="1"/>
</dbReference>
<keyword evidence="4" id="KW-1185">Reference proteome</keyword>
<dbReference type="Gene3D" id="2.60.60.40">
    <property type="match status" value="1"/>
</dbReference>
<evidence type="ECO:0000259" key="1">
    <source>
        <dbReference type="Pfam" id="PF13229"/>
    </source>
</evidence>
<feature type="domain" description="Carbohydrate binding module xylan-binding" evidence="2">
    <location>
        <begin position="5"/>
        <end position="83"/>
    </location>
</feature>
<comment type="caution">
    <text evidence="3">The sequence shown here is derived from an EMBL/GenBank/DDBJ whole genome shotgun (WGS) entry which is preliminary data.</text>
</comment>
<name>A0ABS8XM64_9BURK</name>
<dbReference type="InterPro" id="IPR039448">
    <property type="entry name" value="Beta_helix"/>
</dbReference>
<feature type="domain" description="Right handed beta helix" evidence="1">
    <location>
        <begin position="402"/>
        <end position="528"/>
    </location>
</feature>
<dbReference type="EMBL" id="JAJTWT010000005">
    <property type="protein sequence ID" value="MCE4538320.1"/>
    <property type="molecule type" value="Genomic_DNA"/>
</dbReference>
<dbReference type="InterPro" id="IPR031768">
    <property type="entry name" value="CBM60_xylan-bd"/>
</dbReference>
<sequence length="959" mass="100499">MLAGNVGPTIEIRVNGLLVATTEVRSTTLQDYSFTVADLGPGSAVDIVYTNDAVVSGIDRNLWVNSITVGGQTYASTGSGVVFDRGSGSAAFDGVDTMPGQEGLFWNGALRFQLPGGAVSATGSTGVYIDASAGSDTNPGTQALPWKTLRKATEARLTTGQSVFLRCGQVWRESLALDGIQLANGTNIAGYGTECATAKAVISGADLFNGGWTKSGNVWSRAVPAGTPKIRRLFIDGTSQATARWPNATSTSQGYALVNSLGGGAKWSIRVADGDLAALSGKDIEGATVYARTSAWMIESRRIAGYASGTLTLATGTDYTMDAGEGYVLEDKLWMLDAPGEFFHDTVNNRLYVYPSSSTAQADLNSRTVEGSVRDIALRVANRTTVGVRDIAVRMARVKGLLLMDASGALVERIEASGNGETGVSVVQDETLPGATIRSSRISNNFVYGIDAVFGGATTISDNNVTDTGTISYPGWSHAAIEGGKGAKILNNIVDGTAYHGIRFSGTGGSTVMNNAVTRYCVRLSDCAAIYTWNGPKLTGSTQLATVELNQVQGGRPNAEGAVGPGIDVVGGIFLDDFSHGVTVRNNVVRDVPFGLVLRNGSNNVFESNRVWLPTRAAITASNDQTDRDYLVGNIWRNNQFVPVKSAVNQFPALPTFSESYPIWFFNNFGAASSISSGNNTFTGNQVVRFDGSADGVHAWLRSNTEDTRMSSATWATFNRLDAPTATPMAFALYQLTLGPELVPGGNFDSGFGAWNSWFSNAGSGGSASASSGGGCVGTCVQLTAGTSNDWIASPAFVMRAGAPHLYAYTATLGGAATLGWPYISRNATPWDNMATAGYTSSVALSGSAGQVIRYEAFFTPKSSDLARVNLQVKTPGVSVRFDSVSVREITGFSFSTTADWAAVATAPVGQSSTVTCASLGWPAGCSATTIDGVPVTLPQTLTAGSSQLYLRADSSWRR</sequence>
<dbReference type="InterPro" id="IPR006626">
    <property type="entry name" value="PbH1"/>
</dbReference>
<gene>
    <name evidence="3" type="ORF">LXT12_13765</name>
</gene>
<accession>A0ABS8XM64</accession>
<dbReference type="Gene3D" id="2.60.120.260">
    <property type="entry name" value="Galactose-binding domain-like"/>
    <property type="match status" value="1"/>
</dbReference>
<evidence type="ECO:0000259" key="2">
    <source>
        <dbReference type="Pfam" id="PF16841"/>
    </source>
</evidence>
<organism evidence="3 4">
    <name type="scientific">Pelomonas caseinilytica</name>
    <dbReference type="NCBI Taxonomy" id="2906763"/>
    <lineage>
        <taxon>Bacteria</taxon>
        <taxon>Pseudomonadati</taxon>
        <taxon>Pseudomonadota</taxon>
        <taxon>Betaproteobacteria</taxon>
        <taxon>Burkholderiales</taxon>
        <taxon>Sphaerotilaceae</taxon>
        <taxon>Roseateles</taxon>
    </lineage>
</organism>
<proteinExistence type="predicted"/>
<dbReference type="PANTHER" id="PTHR36453:SF1">
    <property type="entry name" value="RIGHT HANDED BETA HELIX DOMAIN-CONTAINING PROTEIN"/>
    <property type="match status" value="1"/>
</dbReference>
<dbReference type="Proteomes" id="UP001201463">
    <property type="component" value="Unassembled WGS sequence"/>
</dbReference>
<reference evidence="3 4" key="1">
    <citation type="submission" date="2021-12" db="EMBL/GenBank/DDBJ databases">
        <title>Genome seq of p7.</title>
        <authorList>
            <person name="Seo T."/>
        </authorList>
    </citation>
    <scope>NUCLEOTIDE SEQUENCE [LARGE SCALE GENOMIC DNA]</scope>
    <source>
        <strain evidence="3 4">P7</strain>
    </source>
</reference>
<dbReference type="InterPro" id="IPR012334">
    <property type="entry name" value="Pectin_lyas_fold"/>
</dbReference>